<dbReference type="EMBL" id="NOII01000001">
    <property type="protein sequence ID" value="OYD59752.1"/>
    <property type="molecule type" value="Genomic_DNA"/>
</dbReference>
<dbReference type="Gene3D" id="3.40.50.10170">
    <property type="match status" value="1"/>
</dbReference>
<evidence type="ECO:0000313" key="3">
    <source>
        <dbReference type="Proteomes" id="UP000215059"/>
    </source>
</evidence>
<proteinExistence type="predicted"/>
<dbReference type="GO" id="GO:0008289">
    <property type="term" value="F:lipid binding"/>
    <property type="evidence" value="ECO:0007669"/>
    <property type="project" value="UniProtKB-KW"/>
</dbReference>
<dbReference type="Proteomes" id="UP000215059">
    <property type="component" value="Unassembled WGS sequence"/>
</dbReference>
<evidence type="ECO:0000256" key="1">
    <source>
        <dbReference type="ARBA" id="ARBA00023121"/>
    </source>
</evidence>
<evidence type="ECO:0000313" key="2">
    <source>
        <dbReference type="EMBL" id="OYD59752.1"/>
    </source>
</evidence>
<dbReference type="InterPro" id="IPR050270">
    <property type="entry name" value="DegV_domain_contain"/>
</dbReference>
<dbReference type="Gene3D" id="3.30.1180.10">
    <property type="match status" value="1"/>
</dbReference>
<dbReference type="PROSITE" id="PS51482">
    <property type="entry name" value="DEGV"/>
    <property type="match status" value="1"/>
</dbReference>
<dbReference type="OrthoDB" id="9775494at2"/>
<sequence length="283" mass="31386">MAKVAIITDSTSYLPENLREEKNIVMIPLNVIINNETYKEEVELSNDDFYDMVGTEGALPKTSQPAIGELVELLEKLSADYDEAVMITLSSGISGTYQSAAAAGGMIEGIKLHVFDSEISCAPQGFYVEKAAEMAAAGSAGDEIMYTLEAMKAQGIPAYFVVDDLNHLHRGGRLNTAQLLVGNFLQIKPILHFEDKKIVPFEKVRTKKKAIKRIYEIMDNDIQPGDDIRVCVIHARREEEAKEILAEILEKYPHADITMSYFGPVIGTHLGEGSLGITWYKKR</sequence>
<dbReference type="SUPFAM" id="SSF82549">
    <property type="entry name" value="DAK1/DegV-like"/>
    <property type="match status" value="1"/>
</dbReference>
<accession>A0A235FEW4</accession>
<dbReference type="PANTHER" id="PTHR33434">
    <property type="entry name" value="DEGV DOMAIN-CONTAINING PROTEIN DR_1986-RELATED"/>
    <property type="match status" value="1"/>
</dbReference>
<protein>
    <submittedName>
        <fullName evidence="2">Fatty acid-binding protein DegV</fullName>
    </submittedName>
</protein>
<dbReference type="PANTHER" id="PTHR33434:SF2">
    <property type="entry name" value="FATTY ACID-BINDING PROTEIN TM_1468"/>
    <property type="match status" value="1"/>
</dbReference>
<dbReference type="InterPro" id="IPR003797">
    <property type="entry name" value="DegV"/>
</dbReference>
<dbReference type="Pfam" id="PF02645">
    <property type="entry name" value="DegV"/>
    <property type="match status" value="1"/>
</dbReference>
<keyword evidence="3" id="KW-1185">Reference proteome</keyword>
<comment type="caution">
    <text evidence="2">The sequence shown here is derived from an EMBL/GenBank/DDBJ whole genome shotgun (WGS) entry which is preliminary data.</text>
</comment>
<organism evidence="2 3">
    <name type="scientific">Fictibacillus aquaticus</name>
    <dbReference type="NCBI Taxonomy" id="2021314"/>
    <lineage>
        <taxon>Bacteria</taxon>
        <taxon>Bacillati</taxon>
        <taxon>Bacillota</taxon>
        <taxon>Bacilli</taxon>
        <taxon>Bacillales</taxon>
        <taxon>Fictibacillaceae</taxon>
        <taxon>Fictibacillus</taxon>
    </lineage>
</organism>
<dbReference type="InterPro" id="IPR043168">
    <property type="entry name" value="DegV_C"/>
</dbReference>
<gene>
    <name evidence="2" type="ORF">CGZ90_07685</name>
</gene>
<dbReference type="NCBIfam" id="TIGR00762">
    <property type="entry name" value="DegV"/>
    <property type="match status" value="1"/>
</dbReference>
<dbReference type="RefSeq" id="WP_094251713.1">
    <property type="nucleotide sequence ID" value="NZ_JBHLXL010000001.1"/>
</dbReference>
<reference evidence="2 3" key="1">
    <citation type="submission" date="2017-07" db="EMBL/GenBank/DDBJ databases">
        <title>Fictibacillus sp. nov. GDSW-R2A3 Genome sequencing and assembly.</title>
        <authorList>
            <person name="Mayilraj S."/>
        </authorList>
    </citation>
    <scope>NUCLEOTIDE SEQUENCE [LARGE SCALE GENOMIC DNA]</scope>
    <source>
        <strain evidence="2 3">GDSW-R2A3</strain>
    </source>
</reference>
<keyword evidence="1" id="KW-0446">Lipid-binding</keyword>
<dbReference type="AlphaFoldDB" id="A0A235FEW4"/>
<name>A0A235FEW4_9BACL</name>